<keyword evidence="1" id="KW-0489">Methyltransferase</keyword>
<comment type="caution">
    <text evidence="1">The sequence shown here is derived from an EMBL/GenBank/DDBJ whole genome shotgun (WGS) entry which is preliminary data.</text>
</comment>
<keyword evidence="2" id="KW-1185">Reference proteome</keyword>
<dbReference type="SUPFAM" id="SSF53335">
    <property type="entry name" value="S-adenosyl-L-methionine-dependent methyltransferases"/>
    <property type="match status" value="1"/>
</dbReference>
<dbReference type="EMBL" id="BAABDD010000044">
    <property type="protein sequence ID" value="GAA3764836.1"/>
    <property type="molecule type" value="Genomic_DNA"/>
</dbReference>
<protein>
    <submittedName>
        <fullName evidence="1">SAM-dependent methyltransferase</fullName>
    </submittedName>
</protein>
<dbReference type="InterPro" id="IPR006764">
    <property type="entry name" value="SAM_dep_MeTrfase_SAV2177_type"/>
</dbReference>
<dbReference type="Proteomes" id="UP001500908">
    <property type="component" value="Unassembled WGS sequence"/>
</dbReference>
<proteinExistence type="predicted"/>
<dbReference type="Pfam" id="PF04672">
    <property type="entry name" value="Methyltransf_19"/>
    <property type="match status" value="1"/>
</dbReference>
<dbReference type="GO" id="GO:0008168">
    <property type="term" value="F:methyltransferase activity"/>
    <property type="evidence" value="ECO:0007669"/>
    <property type="project" value="UniProtKB-KW"/>
</dbReference>
<dbReference type="Gene3D" id="3.40.50.150">
    <property type="entry name" value="Vaccinia Virus protein VP39"/>
    <property type="match status" value="1"/>
</dbReference>
<sequence>MYDYDLGGKDNFAVDREAVLNGLTQFPETLDAARQNRLFLYRVVRFLAREAGIDQFLDLGSGLPTQHNVHQVAQRFQHGAHVVYVDNDPIVLAHGRALLADNDATMVITADMTEPREILARPDVAQLIDFTRPVAALFLSVPHSIPDDDTLRDTLSTVTRALTPGSFLGLSQMVGEDEKAAQGHTEAAVGLGLAWKTRTVAEFTALVAGLGLEPVEPGLVDVNDWRPDPDQPPLDPVAPPLQRFLGAGANNKRVKEVGGVLRKP</sequence>
<dbReference type="InterPro" id="IPR029063">
    <property type="entry name" value="SAM-dependent_MTases_sf"/>
</dbReference>
<reference evidence="2" key="1">
    <citation type="journal article" date="2019" name="Int. J. Syst. Evol. Microbiol.">
        <title>The Global Catalogue of Microorganisms (GCM) 10K type strain sequencing project: providing services to taxonomists for standard genome sequencing and annotation.</title>
        <authorList>
            <consortium name="The Broad Institute Genomics Platform"/>
            <consortium name="The Broad Institute Genome Sequencing Center for Infectious Disease"/>
            <person name="Wu L."/>
            <person name="Ma J."/>
        </authorList>
    </citation>
    <scope>NUCLEOTIDE SEQUENCE [LARGE SCALE GENOMIC DNA]</scope>
    <source>
        <strain evidence="2">JCM 17137</strain>
    </source>
</reference>
<gene>
    <name evidence="1" type="ORF">GCM10022402_47630</name>
</gene>
<evidence type="ECO:0000313" key="2">
    <source>
        <dbReference type="Proteomes" id="UP001500908"/>
    </source>
</evidence>
<keyword evidence="1" id="KW-0808">Transferase</keyword>
<dbReference type="GO" id="GO:0032259">
    <property type="term" value="P:methylation"/>
    <property type="evidence" value="ECO:0007669"/>
    <property type="project" value="UniProtKB-KW"/>
</dbReference>
<name>A0ABP7GMU4_9ACTN</name>
<accession>A0ABP7GMU4</accession>
<dbReference type="PIRSF" id="PIRSF017393">
    <property type="entry name" value="MTase_SAV2177"/>
    <property type="match status" value="1"/>
</dbReference>
<organism evidence="1 2">
    <name type="scientific">Salinactinospora qingdaonensis</name>
    <dbReference type="NCBI Taxonomy" id="702744"/>
    <lineage>
        <taxon>Bacteria</taxon>
        <taxon>Bacillati</taxon>
        <taxon>Actinomycetota</taxon>
        <taxon>Actinomycetes</taxon>
        <taxon>Streptosporangiales</taxon>
        <taxon>Nocardiopsidaceae</taxon>
        <taxon>Salinactinospora</taxon>
    </lineage>
</organism>
<evidence type="ECO:0000313" key="1">
    <source>
        <dbReference type="EMBL" id="GAA3764836.1"/>
    </source>
</evidence>